<dbReference type="Proteomes" id="UP001176941">
    <property type="component" value="Chromosome 15"/>
</dbReference>
<proteinExistence type="predicted"/>
<protein>
    <submittedName>
        <fullName evidence="1">Uncharacterized protein</fullName>
    </submittedName>
</protein>
<reference evidence="1" key="1">
    <citation type="submission" date="2023-04" db="EMBL/GenBank/DDBJ databases">
        <authorList>
            <consortium name="ELIXIR-Norway"/>
        </authorList>
    </citation>
    <scope>NUCLEOTIDE SEQUENCE [LARGE SCALE GENOMIC DNA]</scope>
</reference>
<keyword evidence="2" id="KW-1185">Reference proteome</keyword>
<evidence type="ECO:0000313" key="1">
    <source>
        <dbReference type="EMBL" id="CAI9157108.1"/>
    </source>
</evidence>
<accession>A0ABN8Y6F7</accession>
<sequence length="107" mass="11828">MMSPNSMEPHVPGTVDEAKRFLHQNSKPKQVLAEFHPSLVTLSASHGPAESRVLSRIRDRKSRCSTETVLRATLFPARCQTSGVLAPRADPTQARLLGLHAVFEEIQ</sequence>
<evidence type="ECO:0000313" key="2">
    <source>
        <dbReference type="Proteomes" id="UP001176941"/>
    </source>
</evidence>
<name>A0ABN8Y6F7_RANTA</name>
<dbReference type="EMBL" id="OX459951">
    <property type="protein sequence ID" value="CAI9157108.1"/>
    <property type="molecule type" value="Genomic_DNA"/>
</dbReference>
<organism evidence="1 2">
    <name type="scientific">Rangifer tarandus platyrhynchus</name>
    <name type="common">Svalbard reindeer</name>
    <dbReference type="NCBI Taxonomy" id="3082113"/>
    <lineage>
        <taxon>Eukaryota</taxon>
        <taxon>Metazoa</taxon>
        <taxon>Chordata</taxon>
        <taxon>Craniata</taxon>
        <taxon>Vertebrata</taxon>
        <taxon>Euteleostomi</taxon>
        <taxon>Mammalia</taxon>
        <taxon>Eutheria</taxon>
        <taxon>Laurasiatheria</taxon>
        <taxon>Artiodactyla</taxon>
        <taxon>Ruminantia</taxon>
        <taxon>Pecora</taxon>
        <taxon>Cervidae</taxon>
        <taxon>Odocoileinae</taxon>
        <taxon>Rangifer</taxon>
    </lineage>
</organism>
<gene>
    <name evidence="1" type="ORF">MRATA1EN1_LOCUS6070</name>
</gene>